<dbReference type="VEuPathDB" id="CryptoDB:Vbra_16179"/>
<evidence type="ECO:0000313" key="5">
    <source>
        <dbReference type="EMBL" id="CEM18267.1"/>
    </source>
</evidence>
<accession>A0A0G4FU92</accession>
<organism evidence="5 6">
    <name type="scientific">Vitrella brassicaformis (strain CCMP3155)</name>
    <dbReference type="NCBI Taxonomy" id="1169540"/>
    <lineage>
        <taxon>Eukaryota</taxon>
        <taxon>Sar</taxon>
        <taxon>Alveolata</taxon>
        <taxon>Colpodellida</taxon>
        <taxon>Vitrellaceae</taxon>
        <taxon>Vitrella</taxon>
    </lineage>
</organism>
<gene>
    <name evidence="5" type="ORF">Vbra_16179</name>
</gene>
<dbReference type="Gene3D" id="3.30.40.10">
    <property type="entry name" value="Zinc/RING finger domain, C3HC4 (zinc finger)"/>
    <property type="match status" value="1"/>
</dbReference>
<dbReference type="PROSITE" id="PS50089">
    <property type="entry name" value="ZF_RING_2"/>
    <property type="match status" value="1"/>
</dbReference>
<dbReference type="InterPro" id="IPR036770">
    <property type="entry name" value="Ankyrin_rpt-contain_sf"/>
</dbReference>
<evidence type="ECO:0000256" key="2">
    <source>
        <dbReference type="SAM" id="MobiDB-lite"/>
    </source>
</evidence>
<keyword evidence="3" id="KW-1133">Transmembrane helix</keyword>
<keyword evidence="6" id="KW-1185">Reference proteome</keyword>
<feature type="region of interest" description="Disordered" evidence="2">
    <location>
        <begin position="746"/>
        <end position="768"/>
    </location>
</feature>
<dbReference type="InterPro" id="IPR001841">
    <property type="entry name" value="Znf_RING"/>
</dbReference>
<name>A0A0G4FU92_VITBC</name>
<dbReference type="AlphaFoldDB" id="A0A0G4FU92"/>
<proteinExistence type="predicted"/>
<evidence type="ECO:0000313" key="6">
    <source>
        <dbReference type="Proteomes" id="UP000041254"/>
    </source>
</evidence>
<keyword evidence="1" id="KW-0863">Zinc-finger</keyword>
<feature type="compositionally biased region" description="Basic and acidic residues" evidence="2">
    <location>
        <begin position="829"/>
        <end position="839"/>
    </location>
</feature>
<feature type="region of interest" description="Disordered" evidence="2">
    <location>
        <begin position="1"/>
        <end position="20"/>
    </location>
</feature>
<dbReference type="InterPro" id="IPR013083">
    <property type="entry name" value="Znf_RING/FYVE/PHD"/>
</dbReference>
<dbReference type="SUPFAM" id="SSF57850">
    <property type="entry name" value="RING/U-box"/>
    <property type="match status" value="1"/>
</dbReference>
<feature type="compositionally biased region" description="Basic residues" evidence="2">
    <location>
        <begin position="644"/>
        <end position="653"/>
    </location>
</feature>
<feature type="compositionally biased region" description="Low complexity" evidence="2">
    <location>
        <begin position="808"/>
        <end position="824"/>
    </location>
</feature>
<dbReference type="Proteomes" id="UP000041254">
    <property type="component" value="Unassembled WGS sequence"/>
</dbReference>
<dbReference type="PhylomeDB" id="A0A0G4FU92"/>
<evidence type="ECO:0000259" key="4">
    <source>
        <dbReference type="PROSITE" id="PS50089"/>
    </source>
</evidence>
<dbReference type="EMBL" id="CDMY01000499">
    <property type="protein sequence ID" value="CEM18267.1"/>
    <property type="molecule type" value="Genomic_DNA"/>
</dbReference>
<dbReference type="Gene3D" id="1.25.40.20">
    <property type="entry name" value="Ankyrin repeat-containing domain"/>
    <property type="match status" value="2"/>
</dbReference>
<feature type="region of interest" description="Disordered" evidence="2">
    <location>
        <begin position="531"/>
        <end position="717"/>
    </location>
</feature>
<feature type="compositionally biased region" description="Basic and acidic residues" evidence="2">
    <location>
        <begin position="606"/>
        <end position="643"/>
    </location>
</feature>
<dbReference type="SUPFAM" id="SSF48403">
    <property type="entry name" value="Ankyrin repeat"/>
    <property type="match status" value="1"/>
</dbReference>
<feature type="compositionally biased region" description="Pro residues" evidence="2">
    <location>
        <begin position="546"/>
        <end position="573"/>
    </location>
</feature>
<reference evidence="5 6" key="1">
    <citation type="submission" date="2014-11" db="EMBL/GenBank/DDBJ databases">
        <authorList>
            <person name="Zhu J."/>
            <person name="Qi W."/>
            <person name="Song R."/>
        </authorList>
    </citation>
    <scope>NUCLEOTIDE SEQUENCE [LARGE SCALE GENOMIC DNA]</scope>
</reference>
<keyword evidence="3" id="KW-0812">Transmembrane</keyword>
<feature type="region of interest" description="Disordered" evidence="2">
    <location>
        <begin position="793"/>
        <end position="868"/>
    </location>
</feature>
<keyword evidence="3" id="KW-0472">Membrane</keyword>
<sequence length="959" mass="102390">MRAATGPKARARGPSSFSSEIAMEEDLSGDDEADVGRMDLVSVSCLSSQGLQCAFFKGSAESTRTLAARLMSRSISASLVTRSIEDEFADPSAPFAIVHPSLSKTIVVSLLSIAIDDPFAARPDVWRFANGKRLTLSPWPSRAAQSAVLEALIKGGAGVDGHAQEDNRPMKVAVASANKEATNMLLKHKARVHGLELIYPPSSAERLPQPYAASLLKIYRQLLFHDRSLATERDEAGCTALHLLGQARLHDDMVRSAMRQIAEASKNNKMIIYPNNRKAKGRARGAEGEGWTVRSVARRCIAGVKGFLWSAFFSCLLALAILIPIVYCVIRVPLCVVWSVVTLPFSSARHQIAEDVAECVGGVSFIVGNTWRVLAGQGVEVPQDIFEHVSGDTDDDAGDSWFIDKYIDLLVEHGLSLMNENDSRDTPLDFAAPAGSRAVVEHLCRSLTQKDINRVHPRYRVTALGGAAIRLRQLTYESKKHPASREHISDLQHVTRTLLQHGASPSLLPAGNAMQRQAQGLVMDIHREMQQGQNVAKSASAQPPSSAAPPSPSPSPSPVPPPAPAPAPPPPPQQTTTRSATTKGGRKGGAQATTTSSSSSTDETQEERVRRLTEEVRALRMQEELLREEARERAVRESKESRSKKGGGKKGKAGGHGSGDGRAPGASHTTPTAAEPSTAKADSNSSCVDVEGRADEDSSPAAATPGADDGGYGSEDFAPFVTVTHTSKKKKNKADKLAAANGACASRAAGAAKPHNHRSPPPLVPTHKIAGSLASLSTGDIGKALPTASVSSATAAGDCTGETPRGHSTSGTAAPSSANPTATGIESRSPAEDSKDRLVHQLQQQLDDARRKLAKATADQQPSTERHPDTDCIICDGDHGKATIMIIPCRHMCVCTHCYTQWKARHQQEVAAARQRQAAGSTAALPRFECPCCRADVVFAGTREEVLKWANQPYKWQLD</sequence>
<keyword evidence="1" id="KW-0479">Metal-binding</keyword>
<protein>
    <recommendedName>
        <fullName evidence="4">RING-type domain-containing protein</fullName>
    </recommendedName>
</protein>
<evidence type="ECO:0000256" key="3">
    <source>
        <dbReference type="SAM" id="Phobius"/>
    </source>
</evidence>
<dbReference type="InParanoid" id="A0A0G4FU92"/>
<feature type="domain" description="RING-type" evidence="4">
    <location>
        <begin position="872"/>
        <end position="934"/>
    </location>
</feature>
<dbReference type="GO" id="GO:0008270">
    <property type="term" value="F:zinc ion binding"/>
    <property type="evidence" value="ECO:0007669"/>
    <property type="project" value="UniProtKB-KW"/>
</dbReference>
<feature type="transmembrane region" description="Helical" evidence="3">
    <location>
        <begin position="307"/>
        <end position="327"/>
    </location>
</feature>
<keyword evidence="1" id="KW-0862">Zinc</keyword>
<evidence type="ECO:0000256" key="1">
    <source>
        <dbReference type="PROSITE-ProRule" id="PRU00175"/>
    </source>
</evidence>